<organism evidence="1 2">
    <name type="scientific">Plakobranchus ocellatus</name>
    <dbReference type="NCBI Taxonomy" id="259542"/>
    <lineage>
        <taxon>Eukaryota</taxon>
        <taxon>Metazoa</taxon>
        <taxon>Spiralia</taxon>
        <taxon>Lophotrochozoa</taxon>
        <taxon>Mollusca</taxon>
        <taxon>Gastropoda</taxon>
        <taxon>Heterobranchia</taxon>
        <taxon>Euthyneura</taxon>
        <taxon>Panpulmonata</taxon>
        <taxon>Sacoglossa</taxon>
        <taxon>Placobranchoidea</taxon>
        <taxon>Plakobranchidae</taxon>
        <taxon>Plakobranchus</taxon>
    </lineage>
</organism>
<proteinExistence type="predicted"/>
<evidence type="ECO:0000313" key="1">
    <source>
        <dbReference type="EMBL" id="GFN81306.1"/>
    </source>
</evidence>
<protein>
    <submittedName>
        <fullName evidence="1">Uncharacterized protein</fullName>
    </submittedName>
</protein>
<evidence type="ECO:0000313" key="2">
    <source>
        <dbReference type="Proteomes" id="UP000735302"/>
    </source>
</evidence>
<reference evidence="1 2" key="1">
    <citation type="journal article" date="2021" name="Elife">
        <title>Chloroplast acquisition without the gene transfer in kleptoplastic sea slugs, Plakobranchus ocellatus.</title>
        <authorList>
            <person name="Maeda T."/>
            <person name="Takahashi S."/>
            <person name="Yoshida T."/>
            <person name="Shimamura S."/>
            <person name="Takaki Y."/>
            <person name="Nagai Y."/>
            <person name="Toyoda A."/>
            <person name="Suzuki Y."/>
            <person name="Arimoto A."/>
            <person name="Ishii H."/>
            <person name="Satoh N."/>
            <person name="Nishiyama T."/>
            <person name="Hasebe M."/>
            <person name="Maruyama T."/>
            <person name="Minagawa J."/>
            <person name="Obokata J."/>
            <person name="Shigenobu S."/>
        </authorList>
    </citation>
    <scope>NUCLEOTIDE SEQUENCE [LARGE SCALE GENOMIC DNA]</scope>
</reference>
<keyword evidence="2" id="KW-1185">Reference proteome</keyword>
<gene>
    <name evidence="1" type="ORF">PoB_000781200</name>
</gene>
<dbReference type="EMBL" id="BLXT01000921">
    <property type="protein sequence ID" value="GFN81306.1"/>
    <property type="molecule type" value="Genomic_DNA"/>
</dbReference>
<dbReference type="AlphaFoldDB" id="A0AAV3YGF7"/>
<name>A0AAV3YGF7_9GAST</name>
<sequence length="119" mass="12983">MFGVHTLCWEYSSTVALAQCWSGAQCVPLIGLGGGRGALELHMKTLSWLKKNLDPSPQFDEANKPCTEAAHGAVSVSSKRKAEDLPTLMSVSRFAGWSPFQKIYGDQLKKICKGGQQIR</sequence>
<accession>A0AAV3YGF7</accession>
<dbReference type="Proteomes" id="UP000735302">
    <property type="component" value="Unassembled WGS sequence"/>
</dbReference>
<comment type="caution">
    <text evidence="1">The sequence shown here is derived from an EMBL/GenBank/DDBJ whole genome shotgun (WGS) entry which is preliminary data.</text>
</comment>